<keyword evidence="2" id="KW-0472">Membrane</keyword>
<proteinExistence type="predicted"/>
<evidence type="ECO:0000256" key="2">
    <source>
        <dbReference type="SAM" id="Phobius"/>
    </source>
</evidence>
<reference evidence="4" key="1">
    <citation type="journal article" date="2019" name="Int. J. Syst. Evol. Microbiol.">
        <title>The Global Catalogue of Microorganisms (GCM) 10K type strain sequencing project: providing services to taxonomists for standard genome sequencing and annotation.</title>
        <authorList>
            <consortium name="The Broad Institute Genomics Platform"/>
            <consortium name="The Broad Institute Genome Sequencing Center for Infectious Disease"/>
            <person name="Wu L."/>
            <person name="Ma J."/>
        </authorList>
    </citation>
    <scope>NUCLEOTIDE SEQUENCE [LARGE SCALE GENOMIC DNA]</scope>
    <source>
        <strain evidence="4">KCTC 42083</strain>
    </source>
</reference>
<organism evidence="3 4">
    <name type="scientific">Alcaligenes pakistanensis</name>
    <dbReference type="NCBI Taxonomy" id="1482717"/>
    <lineage>
        <taxon>Bacteria</taxon>
        <taxon>Pseudomonadati</taxon>
        <taxon>Pseudomonadota</taxon>
        <taxon>Betaproteobacteria</taxon>
        <taxon>Burkholderiales</taxon>
        <taxon>Alcaligenaceae</taxon>
        <taxon>Alcaligenes</taxon>
    </lineage>
</organism>
<sequence>MAGVLQPKGIEPWNSTDTTPERTGRDDGGHKLTLPPFNGPGQGAIPPELNINAFTMREDRRAGTGGVAVLIEFFILAVLFCCTTFFIALGIEGVISIRRQP</sequence>
<keyword evidence="2" id="KW-0812">Transmembrane</keyword>
<feature type="compositionally biased region" description="Basic and acidic residues" evidence="1">
    <location>
        <begin position="19"/>
        <end position="30"/>
    </location>
</feature>
<dbReference type="EMBL" id="BMZN01000006">
    <property type="protein sequence ID" value="GHC59221.1"/>
    <property type="molecule type" value="Genomic_DNA"/>
</dbReference>
<evidence type="ECO:0000256" key="1">
    <source>
        <dbReference type="SAM" id="MobiDB-lite"/>
    </source>
</evidence>
<name>A0A8H9M7A6_9BURK</name>
<evidence type="ECO:0000313" key="3">
    <source>
        <dbReference type="EMBL" id="GHC59221.1"/>
    </source>
</evidence>
<feature type="transmembrane region" description="Helical" evidence="2">
    <location>
        <begin position="67"/>
        <end position="91"/>
    </location>
</feature>
<comment type="caution">
    <text evidence="3">The sequence shown here is derived from an EMBL/GenBank/DDBJ whole genome shotgun (WGS) entry which is preliminary data.</text>
</comment>
<feature type="region of interest" description="Disordered" evidence="1">
    <location>
        <begin position="1"/>
        <end position="44"/>
    </location>
</feature>
<protein>
    <submittedName>
        <fullName evidence="3">Uncharacterized protein</fullName>
    </submittedName>
</protein>
<keyword evidence="4" id="KW-1185">Reference proteome</keyword>
<gene>
    <name evidence="3" type="ORF">GCM10010096_35710</name>
</gene>
<dbReference type="Proteomes" id="UP000608923">
    <property type="component" value="Unassembled WGS sequence"/>
</dbReference>
<evidence type="ECO:0000313" key="4">
    <source>
        <dbReference type="Proteomes" id="UP000608923"/>
    </source>
</evidence>
<keyword evidence="2" id="KW-1133">Transmembrane helix</keyword>
<accession>A0A8H9M7A6</accession>
<dbReference type="AlphaFoldDB" id="A0A8H9M7A6"/>